<reference evidence="2" key="1">
    <citation type="journal article" date="2023" name="Nat. Plants">
        <title>Single-cell RNA sequencing provides a high-resolution roadmap for understanding the multicellular compartmentation of specialized metabolism.</title>
        <authorList>
            <person name="Sun S."/>
            <person name="Shen X."/>
            <person name="Li Y."/>
            <person name="Li Y."/>
            <person name="Wang S."/>
            <person name="Li R."/>
            <person name="Zhang H."/>
            <person name="Shen G."/>
            <person name="Guo B."/>
            <person name="Wei J."/>
            <person name="Xu J."/>
            <person name="St-Pierre B."/>
            <person name="Chen S."/>
            <person name="Sun C."/>
        </authorList>
    </citation>
    <scope>NUCLEOTIDE SEQUENCE [LARGE SCALE GENOMIC DNA]</scope>
</reference>
<dbReference type="Proteomes" id="UP001060085">
    <property type="component" value="Linkage Group LG08"/>
</dbReference>
<gene>
    <name evidence="1" type="ORF">M9H77_33964</name>
</gene>
<keyword evidence="2" id="KW-1185">Reference proteome</keyword>
<dbReference type="EMBL" id="CM044708">
    <property type="protein sequence ID" value="KAI5647959.1"/>
    <property type="molecule type" value="Genomic_DNA"/>
</dbReference>
<name>A0ACB9ZJZ3_CATRO</name>
<protein>
    <submittedName>
        <fullName evidence="1">Uncharacterized protein</fullName>
    </submittedName>
</protein>
<accession>A0ACB9ZJZ3</accession>
<organism evidence="1 2">
    <name type="scientific">Catharanthus roseus</name>
    <name type="common">Madagascar periwinkle</name>
    <name type="synonym">Vinca rosea</name>
    <dbReference type="NCBI Taxonomy" id="4058"/>
    <lineage>
        <taxon>Eukaryota</taxon>
        <taxon>Viridiplantae</taxon>
        <taxon>Streptophyta</taxon>
        <taxon>Embryophyta</taxon>
        <taxon>Tracheophyta</taxon>
        <taxon>Spermatophyta</taxon>
        <taxon>Magnoliopsida</taxon>
        <taxon>eudicotyledons</taxon>
        <taxon>Gunneridae</taxon>
        <taxon>Pentapetalae</taxon>
        <taxon>asterids</taxon>
        <taxon>lamiids</taxon>
        <taxon>Gentianales</taxon>
        <taxon>Apocynaceae</taxon>
        <taxon>Rauvolfioideae</taxon>
        <taxon>Vinceae</taxon>
        <taxon>Catharanthinae</taxon>
        <taxon>Catharanthus</taxon>
    </lineage>
</organism>
<sequence>MYNPQEDIYMVKSPIRLHGIGNNIYTLKMNESSCSCGKWREYILPCSYVLAVCRDNGTRPDSYVPDIYSREIYRRTYQSNFYLFGYEDFWRDAPYNLTFYPPNMNNQQGRKQGMKFWGEMDY</sequence>
<evidence type="ECO:0000313" key="2">
    <source>
        <dbReference type="Proteomes" id="UP001060085"/>
    </source>
</evidence>
<comment type="caution">
    <text evidence="1">The sequence shown here is derived from an EMBL/GenBank/DDBJ whole genome shotgun (WGS) entry which is preliminary data.</text>
</comment>
<proteinExistence type="predicted"/>
<evidence type="ECO:0000313" key="1">
    <source>
        <dbReference type="EMBL" id="KAI5647959.1"/>
    </source>
</evidence>